<keyword evidence="1" id="KW-0812">Transmembrane</keyword>
<proteinExistence type="predicted"/>
<keyword evidence="1" id="KW-0472">Membrane</keyword>
<feature type="transmembrane region" description="Helical" evidence="1">
    <location>
        <begin position="16"/>
        <end position="36"/>
    </location>
</feature>
<protein>
    <submittedName>
        <fullName evidence="2">Uncharacterized protein</fullName>
    </submittedName>
</protein>
<name>G2YN07_BOTF4</name>
<dbReference type="HOGENOM" id="CLU_2721945_0_0_1"/>
<evidence type="ECO:0000256" key="1">
    <source>
        <dbReference type="SAM" id="Phobius"/>
    </source>
</evidence>
<evidence type="ECO:0000313" key="3">
    <source>
        <dbReference type="Proteomes" id="UP000008177"/>
    </source>
</evidence>
<organism evidence="2 3">
    <name type="scientific">Botryotinia fuckeliana (strain T4)</name>
    <name type="common">Noble rot fungus</name>
    <name type="synonym">Botrytis cinerea</name>
    <dbReference type="NCBI Taxonomy" id="999810"/>
    <lineage>
        <taxon>Eukaryota</taxon>
        <taxon>Fungi</taxon>
        <taxon>Dikarya</taxon>
        <taxon>Ascomycota</taxon>
        <taxon>Pezizomycotina</taxon>
        <taxon>Leotiomycetes</taxon>
        <taxon>Helotiales</taxon>
        <taxon>Sclerotiniaceae</taxon>
        <taxon>Botrytis</taxon>
    </lineage>
</organism>
<keyword evidence="1" id="KW-1133">Transmembrane helix</keyword>
<dbReference type="InParanoid" id="G2YN07"/>
<accession>G2YN07</accession>
<evidence type="ECO:0000313" key="2">
    <source>
        <dbReference type="EMBL" id="CCD53005.1"/>
    </source>
</evidence>
<dbReference type="AlphaFoldDB" id="G2YN07"/>
<sequence>MNTALSQYAGAARRSVGSSLAVLVLIPCYLIGSQFLRRLCVTALRGDLLEDEDSLVLEDSIGYVGVHDTVVL</sequence>
<gene>
    <name evidence="2" type="ORF">BofuT4_uP139290.1</name>
</gene>
<dbReference type="Proteomes" id="UP000008177">
    <property type="component" value="Unplaced contigs"/>
</dbReference>
<dbReference type="EMBL" id="FQ790345">
    <property type="protein sequence ID" value="CCD53005.1"/>
    <property type="molecule type" value="Genomic_DNA"/>
</dbReference>
<reference evidence="3" key="1">
    <citation type="journal article" date="2011" name="PLoS Genet.">
        <title>Genomic analysis of the necrotrophic fungal pathogens Sclerotinia sclerotiorum and Botrytis cinerea.</title>
        <authorList>
            <person name="Amselem J."/>
            <person name="Cuomo C.A."/>
            <person name="van Kan J.A."/>
            <person name="Viaud M."/>
            <person name="Benito E.P."/>
            <person name="Couloux A."/>
            <person name="Coutinho P.M."/>
            <person name="de Vries R.P."/>
            <person name="Dyer P.S."/>
            <person name="Fillinger S."/>
            <person name="Fournier E."/>
            <person name="Gout L."/>
            <person name="Hahn M."/>
            <person name="Kohn L."/>
            <person name="Lapalu N."/>
            <person name="Plummer K.M."/>
            <person name="Pradier J.M."/>
            <person name="Quevillon E."/>
            <person name="Sharon A."/>
            <person name="Simon A."/>
            <person name="ten Have A."/>
            <person name="Tudzynski B."/>
            <person name="Tudzynski P."/>
            <person name="Wincker P."/>
            <person name="Andrew M."/>
            <person name="Anthouard V."/>
            <person name="Beever R.E."/>
            <person name="Beffa R."/>
            <person name="Benoit I."/>
            <person name="Bouzid O."/>
            <person name="Brault B."/>
            <person name="Chen Z."/>
            <person name="Choquer M."/>
            <person name="Collemare J."/>
            <person name="Cotton P."/>
            <person name="Danchin E.G."/>
            <person name="Da Silva C."/>
            <person name="Gautier A."/>
            <person name="Giraud C."/>
            <person name="Giraud T."/>
            <person name="Gonzalez C."/>
            <person name="Grossetete S."/>
            <person name="Guldener U."/>
            <person name="Henrissat B."/>
            <person name="Howlett B.J."/>
            <person name="Kodira C."/>
            <person name="Kretschmer M."/>
            <person name="Lappartient A."/>
            <person name="Leroch M."/>
            <person name="Levis C."/>
            <person name="Mauceli E."/>
            <person name="Neuveglise C."/>
            <person name="Oeser B."/>
            <person name="Pearson M."/>
            <person name="Poulain J."/>
            <person name="Poussereau N."/>
            <person name="Quesneville H."/>
            <person name="Rascle C."/>
            <person name="Schumacher J."/>
            <person name="Segurens B."/>
            <person name="Sexton A."/>
            <person name="Silva E."/>
            <person name="Sirven C."/>
            <person name="Soanes D.M."/>
            <person name="Talbot N.J."/>
            <person name="Templeton M."/>
            <person name="Yandava C."/>
            <person name="Yarden O."/>
            <person name="Zeng Q."/>
            <person name="Rollins J.A."/>
            <person name="Lebrun M.H."/>
            <person name="Dickman M."/>
        </authorList>
    </citation>
    <scope>NUCLEOTIDE SEQUENCE [LARGE SCALE GENOMIC DNA]</scope>
    <source>
        <strain evidence="3">T4</strain>
    </source>
</reference>